<evidence type="ECO:0000256" key="2">
    <source>
        <dbReference type="ARBA" id="ARBA00022448"/>
    </source>
</evidence>
<comment type="caution">
    <text evidence="9">The sequence shown here is derived from an EMBL/GenBank/DDBJ whole genome shotgun (WGS) entry which is preliminary data.</text>
</comment>
<dbReference type="PROSITE" id="PS50928">
    <property type="entry name" value="ABC_TM1"/>
    <property type="match status" value="1"/>
</dbReference>
<proteinExistence type="inferred from homology"/>
<sequence>MSTRTLDRPVKQSTPRQRKRRIFWTGAAFASPWIIGFLAFTVYPFFGSLYYSFTSYDLFSAPKWIGLANYRAILSDPSFYKALSNTFYMAFIAMPIGLVASLLVALLLNLKVRGITFYRTLYYVPAVIPIVASAILWTWLLNPDYGLVNIVLRSVGLNDPAWLLDPNYTKPSLIMMGLWGSGAGALIFLAALQGIPQQYYEAASIDGAAWYRRIWHITLPGLSPILLFQFLMGLIGAMQIFTESFILGGGANSGTMGGPDQSLFFYAIYLYQNAFIYLKMGYASALAWILFVIVVLLTLVVLKTSARWVYYGGD</sequence>
<feature type="transmembrane region" description="Helical" evidence="7">
    <location>
        <begin position="120"/>
        <end position="140"/>
    </location>
</feature>
<dbReference type="Proteomes" id="UP000564644">
    <property type="component" value="Unassembled WGS sequence"/>
</dbReference>
<feature type="transmembrane region" description="Helical" evidence="7">
    <location>
        <begin position="87"/>
        <end position="108"/>
    </location>
</feature>
<dbReference type="EMBL" id="JACJVO010000010">
    <property type="protein sequence ID" value="MBB6731292.1"/>
    <property type="molecule type" value="Genomic_DNA"/>
</dbReference>
<evidence type="ECO:0000256" key="1">
    <source>
        <dbReference type="ARBA" id="ARBA00004651"/>
    </source>
</evidence>
<dbReference type="InterPro" id="IPR035906">
    <property type="entry name" value="MetI-like_sf"/>
</dbReference>
<dbReference type="CDD" id="cd06261">
    <property type="entry name" value="TM_PBP2"/>
    <property type="match status" value="1"/>
</dbReference>
<evidence type="ECO:0000313" key="10">
    <source>
        <dbReference type="Proteomes" id="UP000564644"/>
    </source>
</evidence>
<keyword evidence="2 7" id="KW-0813">Transport</keyword>
<dbReference type="PANTHER" id="PTHR30193">
    <property type="entry name" value="ABC TRANSPORTER PERMEASE PROTEIN"/>
    <property type="match status" value="1"/>
</dbReference>
<comment type="subcellular location">
    <subcellularLocation>
        <location evidence="1 7">Cell membrane</location>
        <topology evidence="1 7">Multi-pass membrane protein</topology>
    </subcellularLocation>
</comment>
<organism evidence="9 10">
    <name type="scientific">Cohnella zeiphila</name>
    <dbReference type="NCBI Taxonomy" id="2761120"/>
    <lineage>
        <taxon>Bacteria</taxon>
        <taxon>Bacillati</taxon>
        <taxon>Bacillota</taxon>
        <taxon>Bacilli</taxon>
        <taxon>Bacillales</taxon>
        <taxon>Paenibacillaceae</taxon>
        <taxon>Cohnella</taxon>
    </lineage>
</organism>
<evidence type="ECO:0000259" key="8">
    <source>
        <dbReference type="PROSITE" id="PS50928"/>
    </source>
</evidence>
<dbReference type="SUPFAM" id="SSF161098">
    <property type="entry name" value="MetI-like"/>
    <property type="match status" value="1"/>
</dbReference>
<keyword evidence="5 7" id="KW-1133">Transmembrane helix</keyword>
<dbReference type="GO" id="GO:0005886">
    <property type="term" value="C:plasma membrane"/>
    <property type="evidence" value="ECO:0007669"/>
    <property type="project" value="UniProtKB-SubCell"/>
</dbReference>
<comment type="similarity">
    <text evidence="7">Belongs to the binding-protein-dependent transport system permease family.</text>
</comment>
<evidence type="ECO:0000256" key="4">
    <source>
        <dbReference type="ARBA" id="ARBA00022692"/>
    </source>
</evidence>
<dbReference type="InterPro" id="IPR051393">
    <property type="entry name" value="ABC_transporter_permease"/>
</dbReference>
<dbReference type="Pfam" id="PF00528">
    <property type="entry name" value="BPD_transp_1"/>
    <property type="match status" value="1"/>
</dbReference>
<reference evidence="9 10" key="1">
    <citation type="submission" date="2020-08" db="EMBL/GenBank/DDBJ databases">
        <title>Cohnella phylogeny.</title>
        <authorList>
            <person name="Dunlap C."/>
        </authorList>
    </citation>
    <scope>NUCLEOTIDE SEQUENCE [LARGE SCALE GENOMIC DNA]</scope>
    <source>
        <strain evidence="9 10">CBP 2801</strain>
    </source>
</reference>
<accession>A0A7X0SJV0</accession>
<keyword evidence="6 7" id="KW-0472">Membrane</keyword>
<dbReference type="Gene3D" id="1.10.3720.10">
    <property type="entry name" value="MetI-like"/>
    <property type="match status" value="1"/>
</dbReference>
<dbReference type="RefSeq" id="WP_185128959.1">
    <property type="nucleotide sequence ID" value="NZ_JACJVO010000010.1"/>
</dbReference>
<keyword evidence="10" id="KW-1185">Reference proteome</keyword>
<gene>
    <name evidence="9" type="ORF">H7C18_10270</name>
</gene>
<evidence type="ECO:0000256" key="6">
    <source>
        <dbReference type="ARBA" id="ARBA00023136"/>
    </source>
</evidence>
<feature type="transmembrane region" description="Helical" evidence="7">
    <location>
        <begin position="21"/>
        <end position="46"/>
    </location>
</feature>
<keyword evidence="3" id="KW-1003">Cell membrane</keyword>
<evidence type="ECO:0000256" key="5">
    <source>
        <dbReference type="ARBA" id="ARBA00022989"/>
    </source>
</evidence>
<dbReference type="AlphaFoldDB" id="A0A7X0SJV0"/>
<protein>
    <submittedName>
        <fullName evidence="9">Sugar ABC transporter permease</fullName>
    </submittedName>
</protein>
<evidence type="ECO:0000313" key="9">
    <source>
        <dbReference type="EMBL" id="MBB6731292.1"/>
    </source>
</evidence>
<feature type="transmembrane region" description="Helical" evidence="7">
    <location>
        <begin position="285"/>
        <end position="302"/>
    </location>
</feature>
<feature type="transmembrane region" description="Helical" evidence="7">
    <location>
        <begin position="173"/>
        <end position="193"/>
    </location>
</feature>
<dbReference type="InterPro" id="IPR000515">
    <property type="entry name" value="MetI-like"/>
</dbReference>
<evidence type="ECO:0000256" key="3">
    <source>
        <dbReference type="ARBA" id="ARBA00022475"/>
    </source>
</evidence>
<keyword evidence="4 7" id="KW-0812">Transmembrane</keyword>
<dbReference type="PANTHER" id="PTHR30193:SF1">
    <property type="entry name" value="ABC TRANSPORTER PERMEASE PROTEIN YESP-RELATED"/>
    <property type="match status" value="1"/>
</dbReference>
<feature type="transmembrane region" description="Helical" evidence="7">
    <location>
        <begin position="214"/>
        <end position="241"/>
    </location>
</feature>
<dbReference type="GO" id="GO:0055085">
    <property type="term" value="P:transmembrane transport"/>
    <property type="evidence" value="ECO:0007669"/>
    <property type="project" value="InterPro"/>
</dbReference>
<feature type="domain" description="ABC transmembrane type-1" evidence="8">
    <location>
        <begin position="83"/>
        <end position="301"/>
    </location>
</feature>
<name>A0A7X0SJV0_9BACL</name>
<evidence type="ECO:0000256" key="7">
    <source>
        <dbReference type="RuleBase" id="RU363032"/>
    </source>
</evidence>